<sequence>MKKTLLILFLSMAVISCKKDKSFSFEEKVYQKLLLETCVEDDCTEIKITTAEIIKPTDEISTKINQNNLAIITDILSFEDEKKTATTYDDIVQSFINAYTDLVAKYPKATIPWQATADNVVTFYNDNLLSFTLDYYMSTGGASGFKGEKAIHYNPTTGEQYTNEQLFKNYNDFKQLVITKLKGSKSIDKGDTIQKDELAFDESSFQLPEDIFIYEDSIVLNFNSSELGALANKVITITLTKEEVTPYLSFDLTPKPNTNK</sequence>
<accession>A0A163VX36</accession>
<dbReference type="InterPro" id="IPR025303">
    <property type="entry name" value="PdaC"/>
</dbReference>
<dbReference type="PROSITE" id="PS51257">
    <property type="entry name" value="PROKAR_LIPOPROTEIN"/>
    <property type="match status" value="1"/>
</dbReference>
<name>A0A163VX36_9FLAO</name>
<reference evidence="2 3" key="1">
    <citation type="submission" date="2016-01" db="EMBL/GenBank/DDBJ databases">
        <title>Whole genome sequencing of Myroides marinus L41.</title>
        <authorList>
            <person name="Hong K.W."/>
        </authorList>
    </citation>
    <scope>NUCLEOTIDE SEQUENCE [LARGE SCALE GENOMIC DNA]</scope>
    <source>
        <strain evidence="2 3">L41</strain>
    </source>
</reference>
<gene>
    <name evidence="2" type="ORF">AV926_01970</name>
</gene>
<dbReference type="RefSeq" id="WP_038987267.1">
    <property type="nucleotide sequence ID" value="NZ_JACAJR010000002.1"/>
</dbReference>
<proteinExistence type="predicted"/>
<evidence type="ECO:0000259" key="1">
    <source>
        <dbReference type="Pfam" id="PF13739"/>
    </source>
</evidence>
<dbReference type="EMBL" id="LQNU01000083">
    <property type="protein sequence ID" value="KZE75528.1"/>
    <property type="molecule type" value="Genomic_DNA"/>
</dbReference>
<keyword evidence="3" id="KW-1185">Reference proteome</keyword>
<evidence type="ECO:0000313" key="2">
    <source>
        <dbReference type="EMBL" id="KZE75528.1"/>
    </source>
</evidence>
<evidence type="ECO:0000313" key="3">
    <source>
        <dbReference type="Proteomes" id="UP000076630"/>
    </source>
</evidence>
<dbReference type="Proteomes" id="UP000076630">
    <property type="component" value="Unassembled WGS sequence"/>
</dbReference>
<dbReference type="Pfam" id="PF13739">
    <property type="entry name" value="PdaC"/>
    <property type="match status" value="1"/>
</dbReference>
<comment type="caution">
    <text evidence="2">The sequence shown here is derived from an EMBL/GenBank/DDBJ whole genome shotgun (WGS) entry which is preliminary data.</text>
</comment>
<dbReference type="Gene3D" id="3.90.640.20">
    <property type="entry name" value="Heat-shock cognate protein, ATPase"/>
    <property type="match status" value="1"/>
</dbReference>
<dbReference type="InterPro" id="IPR037126">
    <property type="entry name" value="PdaC/RsiV-like_sf"/>
</dbReference>
<organism evidence="2 3">
    <name type="scientific">Myroides marinus</name>
    <dbReference type="NCBI Taxonomy" id="703342"/>
    <lineage>
        <taxon>Bacteria</taxon>
        <taxon>Pseudomonadati</taxon>
        <taxon>Bacteroidota</taxon>
        <taxon>Flavobacteriia</taxon>
        <taxon>Flavobacteriales</taxon>
        <taxon>Flavobacteriaceae</taxon>
        <taxon>Myroides</taxon>
    </lineage>
</organism>
<protein>
    <recommendedName>
        <fullName evidence="1">Deacetylase PdaC domain-containing protein</fullName>
    </recommendedName>
</protein>
<dbReference type="AlphaFoldDB" id="A0A163VX36"/>
<feature type="domain" description="Deacetylase PdaC" evidence="1">
    <location>
        <begin position="40"/>
        <end position="144"/>
    </location>
</feature>
<dbReference type="Gene3D" id="3.30.565.40">
    <property type="entry name" value="Fervidobacterium nodosum Rt17-B1 like"/>
    <property type="match status" value="1"/>
</dbReference>
<dbReference type="OrthoDB" id="594879at2"/>